<evidence type="ECO:0000313" key="1">
    <source>
        <dbReference type="EMBL" id="KAJ8970444.1"/>
    </source>
</evidence>
<gene>
    <name evidence="1" type="ORF">NQ314_001239</name>
</gene>
<dbReference type="AlphaFoldDB" id="A0AAV8ZVV6"/>
<dbReference type="Gene3D" id="3.40.50.1820">
    <property type="entry name" value="alpha/beta hydrolase"/>
    <property type="match status" value="1"/>
</dbReference>
<comment type="caution">
    <text evidence="1">The sequence shown here is derived from an EMBL/GenBank/DDBJ whole genome shotgun (WGS) entry which is preliminary data.</text>
</comment>
<name>A0AAV8ZVV6_9CUCU</name>
<dbReference type="SUPFAM" id="SSF53474">
    <property type="entry name" value="alpha/beta-Hydrolases"/>
    <property type="match status" value="1"/>
</dbReference>
<proteinExistence type="predicted"/>
<dbReference type="EMBL" id="JANEYF010000351">
    <property type="protein sequence ID" value="KAJ8970444.1"/>
    <property type="molecule type" value="Genomic_DNA"/>
</dbReference>
<evidence type="ECO:0000313" key="2">
    <source>
        <dbReference type="Proteomes" id="UP001162156"/>
    </source>
</evidence>
<evidence type="ECO:0008006" key="3">
    <source>
        <dbReference type="Google" id="ProtNLM"/>
    </source>
</evidence>
<organism evidence="1 2">
    <name type="scientific">Rhamnusium bicolor</name>
    <dbReference type="NCBI Taxonomy" id="1586634"/>
    <lineage>
        <taxon>Eukaryota</taxon>
        <taxon>Metazoa</taxon>
        <taxon>Ecdysozoa</taxon>
        <taxon>Arthropoda</taxon>
        <taxon>Hexapoda</taxon>
        <taxon>Insecta</taxon>
        <taxon>Pterygota</taxon>
        <taxon>Neoptera</taxon>
        <taxon>Endopterygota</taxon>
        <taxon>Coleoptera</taxon>
        <taxon>Polyphaga</taxon>
        <taxon>Cucujiformia</taxon>
        <taxon>Chrysomeloidea</taxon>
        <taxon>Cerambycidae</taxon>
        <taxon>Lepturinae</taxon>
        <taxon>Rhagiini</taxon>
        <taxon>Rhamnusium</taxon>
    </lineage>
</organism>
<sequence length="104" mass="12242">MYFLSYHKVKQIRIPALFISGMADTLVPPRMMFELHNRCGSIRKQLLQVPSGTHNETWQIQGYYHSLAVFLQSCRLKNLRQEYDIKTDNVKIQSNSLWNNVQTI</sequence>
<reference evidence="1" key="1">
    <citation type="journal article" date="2023" name="Insect Mol. Biol.">
        <title>Genome sequencing provides insights into the evolution of gene families encoding plant cell wall-degrading enzymes in longhorned beetles.</title>
        <authorList>
            <person name="Shin N.R."/>
            <person name="Okamura Y."/>
            <person name="Kirsch R."/>
            <person name="Pauchet Y."/>
        </authorList>
    </citation>
    <scope>NUCLEOTIDE SEQUENCE</scope>
    <source>
        <strain evidence="1">RBIC_L_NR</strain>
    </source>
</reference>
<keyword evidence="2" id="KW-1185">Reference proteome</keyword>
<dbReference type="Proteomes" id="UP001162156">
    <property type="component" value="Unassembled WGS sequence"/>
</dbReference>
<dbReference type="InterPro" id="IPR029058">
    <property type="entry name" value="AB_hydrolase_fold"/>
</dbReference>
<accession>A0AAV8ZVV6</accession>
<protein>
    <recommendedName>
        <fullName evidence="3">Serine aminopeptidase S33 domain-containing protein</fullName>
    </recommendedName>
</protein>